<dbReference type="Proteomes" id="UP001197974">
    <property type="component" value="Chromosome"/>
</dbReference>
<evidence type="ECO:0000313" key="4">
    <source>
        <dbReference type="Proteomes" id="UP001197974"/>
    </source>
</evidence>
<dbReference type="Pfam" id="PF13193">
    <property type="entry name" value="AMP-binding_C"/>
    <property type="match status" value="1"/>
</dbReference>
<feature type="domain" description="AMP-dependent synthetase/ligase" evidence="1">
    <location>
        <begin position="32"/>
        <end position="400"/>
    </location>
</feature>
<name>A0ABY9JUT9_9BACI</name>
<dbReference type="Pfam" id="PF00501">
    <property type="entry name" value="AMP-binding"/>
    <property type="match status" value="1"/>
</dbReference>
<dbReference type="SUPFAM" id="SSF56801">
    <property type="entry name" value="Acetyl-CoA synthetase-like"/>
    <property type="match status" value="1"/>
</dbReference>
<accession>A0ABY9JUT9</accession>
<dbReference type="PROSITE" id="PS00455">
    <property type="entry name" value="AMP_BINDING"/>
    <property type="match status" value="1"/>
</dbReference>
<dbReference type="PANTHER" id="PTHR43767">
    <property type="entry name" value="LONG-CHAIN-FATTY-ACID--COA LIGASE"/>
    <property type="match status" value="1"/>
</dbReference>
<evidence type="ECO:0000259" key="1">
    <source>
        <dbReference type="Pfam" id="PF00501"/>
    </source>
</evidence>
<proteinExistence type="predicted"/>
<dbReference type="Gene3D" id="2.30.38.10">
    <property type="entry name" value="Luciferase, Domain 3"/>
    <property type="match status" value="1"/>
</dbReference>
<dbReference type="Gene3D" id="3.40.50.980">
    <property type="match status" value="2"/>
</dbReference>
<evidence type="ECO:0000313" key="3">
    <source>
        <dbReference type="EMBL" id="WLR43177.1"/>
    </source>
</evidence>
<organism evidence="3 4">
    <name type="scientific">Bacillus carboniphilus</name>
    <dbReference type="NCBI Taxonomy" id="86663"/>
    <lineage>
        <taxon>Bacteria</taxon>
        <taxon>Bacillati</taxon>
        <taxon>Bacillota</taxon>
        <taxon>Bacilli</taxon>
        <taxon>Bacillales</taxon>
        <taxon>Bacillaceae</taxon>
        <taxon>Bacillus</taxon>
    </lineage>
</organism>
<dbReference type="InterPro" id="IPR045851">
    <property type="entry name" value="AMP-bd_C_sf"/>
</dbReference>
<protein>
    <submittedName>
        <fullName evidence="3">Long-chain fatty acid--CoA ligase</fullName>
    </submittedName>
</protein>
<sequence>MEDRTKFFADYSHTACSHDVEIPEEPVSFLLKRSAKLYQDHTALSFYGKKLNYAELYKNSLAFASALQNKGLKKGDRVAIMLPNCPQYVIAFFGILQAGGIVTQVNPLLVERELDYILKDSGANMIVAFDAVYELVKKVQPETKVKQVITVSLQKPFTPPSQDQAFEDFIQTATPSFIPPHIDAKHDVAVLQYTGGTTGRSKGVMLTHYNLVANVIQSAEVFKTKIGPGEDISLAVAPYFHIFGLTTSLTFPVYFGNELIIVPRFDVDEILQIIEKEKPTVFPGVPTMYVALTNHPKVTPESLKSLWLCNSGSAPMPVELLKRFEKMSGAMIVEGYGLSETSPVATCNPIDSVRKPGSVGMGVPKTAIKIVDIATGKEELGANELGEVVISGPQVMKGYWNNDEETAIALRDGWFYTGDIGRLDEEGYLYIVDRKKDMIIASGFNIYPRDIEEVLYEHPAIQEAVVIGIPDQYRGETVKAVLVFKENRSASEEEMIEYCKERLSAYKVPTIFEFRTELPKTNVGKILRRALREEVTKQ</sequence>
<dbReference type="NCBIfam" id="NF004837">
    <property type="entry name" value="PRK06187.1"/>
    <property type="match status" value="1"/>
</dbReference>
<dbReference type="RefSeq" id="WP_226539003.1">
    <property type="nucleotide sequence ID" value="NZ_CP129013.1"/>
</dbReference>
<keyword evidence="3" id="KW-0436">Ligase</keyword>
<dbReference type="InterPro" id="IPR050237">
    <property type="entry name" value="ATP-dep_AMP-bd_enzyme"/>
</dbReference>
<dbReference type="InterPro" id="IPR025110">
    <property type="entry name" value="AMP-bd_C"/>
</dbReference>
<gene>
    <name evidence="3" type="ORF">LC087_02955</name>
</gene>
<dbReference type="InterPro" id="IPR000873">
    <property type="entry name" value="AMP-dep_synth/lig_dom"/>
</dbReference>
<keyword evidence="4" id="KW-1185">Reference proteome</keyword>
<dbReference type="EMBL" id="CP129013">
    <property type="protein sequence ID" value="WLR43177.1"/>
    <property type="molecule type" value="Genomic_DNA"/>
</dbReference>
<feature type="domain" description="AMP-binding enzyme C-terminal" evidence="2">
    <location>
        <begin position="451"/>
        <end position="525"/>
    </location>
</feature>
<dbReference type="Gene3D" id="3.30.300.30">
    <property type="match status" value="1"/>
</dbReference>
<dbReference type="InterPro" id="IPR020845">
    <property type="entry name" value="AMP-binding_CS"/>
</dbReference>
<dbReference type="GO" id="GO:0016874">
    <property type="term" value="F:ligase activity"/>
    <property type="evidence" value="ECO:0007669"/>
    <property type="project" value="UniProtKB-KW"/>
</dbReference>
<reference evidence="3 4" key="1">
    <citation type="submission" date="2023-06" db="EMBL/GenBank/DDBJ databases">
        <title>Five Gram-positive bacteria isolated from mangrove sediments in Shenzhen, Guangdong, China.</title>
        <authorList>
            <person name="Yu S."/>
            <person name="Zheng W."/>
            <person name="Huang Y."/>
        </authorList>
    </citation>
    <scope>NUCLEOTIDE SEQUENCE [LARGE SCALE GENOMIC DNA]</scope>
    <source>
        <strain evidence="3 4">SaN35-3</strain>
    </source>
</reference>
<dbReference type="CDD" id="cd05936">
    <property type="entry name" value="FC-FACS_FadD_like"/>
    <property type="match status" value="1"/>
</dbReference>
<dbReference type="PANTHER" id="PTHR43767:SF9">
    <property type="entry name" value="LONG-CHAIN-FATTY-ACID--COA LIGASE"/>
    <property type="match status" value="1"/>
</dbReference>
<evidence type="ECO:0000259" key="2">
    <source>
        <dbReference type="Pfam" id="PF13193"/>
    </source>
</evidence>